<feature type="binding site" evidence="7">
    <location>
        <position position="17"/>
    </location>
    <ligand>
        <name>Zn(2+)</name>
        <dbReference type="ChEBI" id="CHEBI:29105"/>
    </ligand>
</feature>
<sequence length="161" mass="16935">MLADGQHPFVITVACADSRATPEIVFDQGLGDVFDNRVAGNIVDDVVLAGIEYALAHMAPPLLMMLGHERCGAVTAAIDAVRTAAMPAGHMVSIVARLRPVAEAALHRPGDPVANAVRANIRAQLDHVLRRSSLVAELANSGQVQLVGALYDLDTGRVTVL</sequence>
<organism evidence="9 10">
    <name type="scientific">Catellatospora chokoriensis</name>
    <dbReference type="NCBI Taxonomy" id="310353"/>
    <lineage>
        <taxon>Bacteria</taxon>
        <taxon>Bacillati</taxon>
        <taxon>Actinomycetota</taxon>
        <taxon>Actinomycetes</taxon>
        <taxon>Micromonosporales</taxon>
        <taxon>Micromonosporaceae</taxon>
        <taxon>Catellatospora</taxon>
    </lineage>
</organism>
<comment type="function">
    <text evidence="5">Catalyzes the reversible hydration of carbon dioxide to form bicarbonate.</text>
</comment>
<dbReference type="SMART" id="SM00947">
    <property type="entry name" value="Pro_CA"/>
    <property type="match status" value="1"/>
</dbReference>
<dbReference type="AlphaFoldDB" id="A0A8J3KGU8"/>
<dbReference type="SUPFAM" id="SSF53056">
    <property type="entry name" value="beta-carbonic anhydrase, cab"/>
    <property type="match status" value="1"/>
</dbReference>
<evidence type="ECO:0000256" key="6">
    <source>
        <dbReference type="ARBA" id="ARBA00048348"/>
    </source>
</evidence>
<dbReference type="InterPro" id="IPR015892">
    <property type="entry name" value="Carbonic_anhydrase_CS"/>
</dbReference>
<evidence type="ECO:0000256" key="3">
    <source>
        <dbReference type="ARBA" id="ARBA00022833"/>
    </source>
</evidence>
<comment type="catalytic activity">
    <reaction evidence="6 8">
        <text>hydrogencarbonate + H(+) = CO2 + H2O</text>
        <dbReference type="Rhea" id="RHEA:10748"/>
        <dbReference type="ChEBI" id="CHEBI:15377"/>
        <dbReference type="ChEBI" id="CHEBI:15378"/>
        <dbReference type="ChEBI" id="CHEBI:16526"/>
        <dbReference type="ChEBI" id="CHEBI:17544"/>
        <dbReference type="EC" id="4.2.1.1"/>
    </reaction>
</comment>
<dbReference type="GO" id="GO:0008270">
    <property type="term" value="F:zinc ion binding"/>
    <property type="evidence" value="ECO:0007669"/>
    <property type="project" value="UniProtKB-UniRule"/>
</dbReference>
<evidence type="ECO:0000256" key="8">
    <source>
        <dbReference type="RuleBase" id="RU003956"/>
    </source>
</evidence>
<comment type="caution">
    <text evidence="9">The sequence shown here is derived from an EMBL/GenBank/DDBJ whole genome shotgun (WGS) entry which is preliminary data.</text>
</comment>
<evidence type="ECO:0000256" key="5">
    <source>
        <dbReference type="ARBA" id="ARBA00024993"/>
    </source>
</evidence>
<keyword evidence="3 7" id="KW-0862">Zinc</keyword>
<keyword evidence="7" id="KW-0479">Metal-binding</keyword>
<comment type="similarity">
    <text evidence="1 8">Belongs to the beta-class carbonic anhydrase family.</text>
</comment>
<dbReference type="EC" id="4.2.1.1" evidence="2 8"/>
<dbReference type="Gene3D" id="3.40.1050.10">
    <property type="entry name" value="Carbonic anhydrase"/>
    <property type="match status" value="1"/>
</dbReference>
<dbReference type="PANTHER" id="PTHR11002">
    <property type="entry name" value="CARBONIC ANHYDRASE"/>
    <property type="match status" value="1"/>
</dbReference>
<evidence type="ECO:0000256" key="1">
    <source>
        <dbReference type="ARBA" id="ARBA00006217"/>
    </source>
</evidence>
<dbReference type="Proteomes" id="UP000619293">
    <property type="component" value="Unassembled WGS sequence"/>
</dbReference>
<dbReference type="PANTHER" id="PTHR11002:SF79">
    <property type="entry name" value="CARBONIC ANHYDRASE 2"/>
    <property type="match status" value="1"/>
</dbReference>
<dbReference type="Pfam" id="PF00484">
    <property type="entry name" value="Pro_CA"/>
    <property type="match status" value="1"/>
</dbReference>
<dbReference type="GO" id="GO:0004089">
    <property type="term" value="F:carbonate dehydratase activity"/>
    <property type="evidence" value="ECO:0007669"/>
    <property type="project" value="UniProtKB-UniRule"/>
</dbReference>
<proteinExistence type="inferred from homology"/>
<dbReference type="InterPro" id="IPR036874">
    <property type="entry name" value="Carbonic_anhydrase_sf"/>
</dbReference>
<accession>A0A8J3KGU8</accession>
<dbReference type="GO" id="GO:0015976">
    <property type="term" value="P:carbon utilization"/>
    <property type="evidence" value="ECO:0007669"/>
    <property type="project" value="InterPro"/>
</dbReference>
<comment type="cofactor">
    <cofactor evidence="7">
        <name>Zn(2+)</name>
        <dbReference type="ChEBI" id="CHEBI:29105"/>
    </cofactor>
    <text evidence="7">Binds 1 zinc ion per subunit.</text>
</comment>
<name>A0A8J3KGU8_9ACTN</name>
<evidence type="ECO:0000256" key="2">
    <source>
        <dbReference type="ARBA" id="ARBA00012925"/>
    </source>
</evidence>
<dbReference type="InterPro" id="IPR001765">
    <property type="entry name" value="Carbonic_anhydrase"/>
</dbReference>
<protein>
    <recommendedName>
        <fullName evidence="2 8">Carbonic anhydrase</fullName>
        <ecNumber evidence="2 8">4.2.1.1</ecNumber>
    </recommendedName>
    <alternativeName>
        <fullName evidence="8">Carbonate dehydratase</fullName>
    </alternativeName>
</protein>
<reference evidence="9 10" key="1">
    <citation type="submission" date="2021-01" db="EMBL/GenBank/DDBJ databases">
        <title>Whole genome shotgun sequence of Catellatospora chokoriensis NBRC 107358.</title>
        <authorList>
            <person name="Komaki H."/>
            <person name="Tamura T."/>
        </authorList>
    </citation>
    <scope>NUCLEOTIDE SEQUENCE [LARGE SCALE GENOMIC DNA]</scope>
    <source>
        <strain evidence="9 10">NBRC 107358</strain>
    </source>
</reference>
<feature type="binding site" evidence="7">
    <location>
        <position position="15"/>
    </location>
    <ligand>
        <name>Zn(2+)</name>
        <dbReference type="ChEBI" id="CHEBI:29105"/>
    </ligand>
</feature>
<keyword evidence="10" id="KW-1185">Reference proteome</keyword>
<gene>
    <name evidence="9" type="ORF">Cch02nite_82680</name>
</gene>
<evidence type="ECO:0000256" key="4">
    <source>
        <dbReference type="ARBA" id="ARBA00023239"/>
    </source>
</evidence>
<feature type="binding site" evidence="7">
    <location>
        <position position="71"/>
    </location>
    <ligand>
        <name>Zn(2+)</name>
        <dbReference type="ChEBI" id="CHEBI:29105"/>
    </ligand>
</feature>
<evidence type="ECO:0000313" key="9">
    <source>
        <dbReference type="EMBL" id="GIF94824.1"/>
    </source>
</evidence>
<keyword evidence="4 8" id="KW-0456">Lyase</keyword>
<dbReference type="EMBL" id="BONG01000124">
    <property type="protein sequence ID" value="GIF94824.1"/>
    <property type="molecule type" value="Genomic_DNA"/>
</dbReference>
<evidence type="ECO:0000256" key="7">
    <source>
        <dbReference type="PIRSR" id="PIRSR601765-1"/>
    </source>
</evidence>
<feature type="binding site" evidence="7">
    <location>
        <position position="68"/>
    </location>
    <ligand>
        <name>Zn(2+)</name>
        <dbReference type="ChEBI" id="CHEBI:29105"/>
    </ligand>
</feature>
<comment type="function">
    <text evidence="8">Reversible hydration of carbon dioxide.</text>
</comment>
<evidence type="ECO:0000313" key="10">
    <source>
        <dbReference type="Proteomes" id="UP000619293"/>
    </source>
</evidence>
<dbReference type="PROSITE" id="PS00705">
    <property type="entry name" value="PROK_CO2_ANHYDRASE_2"/>
    <property type="match status" value="1"/>
</dbReference>